<dbReference type="Proteomes" id="UP001328107">
    <property type="component" value="Unassembled WGS sequence"/>
</dbReference>
<dbReference type="InterPro" id="IPR013783">
    <property type="entry name" value="Ig-like_fold"/>
</dbReference>
<feature type="non-terminal residue" evidence="1">
    <location>
        <position position="1"/>
    </location>
</feature>
<gene>
    <name evidence="1" type="ORF">PMAYCL1PPCAC_21965</name>
</gene>
<dbReference type="EMBL" id="BTRK01000005">
    <property type="protein sequence ID" value="GMR51770.1"/>
    <property type="molecule type" value="Genomic_DNA"/>
</dbReference>
<evidence type="ECO:0000313" key="1">
    <source>
        <dbReference type="EMBL" id="GMR51770.1"/>
    </source>
</evidence>
<reference evidence="2" key="1">
    <citation type="submission" date="2022-10" db="EMBL/GenBank/DDBJ databases">
        <title>Genome assembly of Pristionchus species.</title>
        <authorList>
            <person name="Yoshida K."/>
            <person name="Sommer R.J."/>
        </authorList>
    </citation>
    <scope>NUCLEOTIDE SEQUENCE [LARGE SCALE GENOMIC DNA]</scope>
    <source>
        <strain evidence="2">RS5460</strain>
    </source>
</reference>
<evidence type="ECO:0000313" key="2">
    <source>
        <dbReference type="Proteomes" id="UP001328107"/>
    </source>
</evidence>
<evidence type="ECO:0008006" key="3">
    <source>
        <dbReference type="Google" id="ProtNLM"/>
    </source>
</evidence>
<accession>A0AAN5CWH8</accession>
<proteinExistence type="predicted"/>
<protein>
    <recommendedName>
        <fullName evidence="3">MSP domain-containing protein</fullName>
    </recommendedName>
</protein>
<organism evidence="1 2">
    <name type="scientific">Pristionchus mayeri</name>
    <dbReference type="NCBI Taxonomy" id="1317129"/>
    <lineage>
        <taxon>Eukaryota</taxon>
        <taxon>Metazoa</taxon>
        <taxon>Ecdysozoa</taxon>
        <taxon>Nematoda</taxon>
        <taxon>Chromadorea</taxon>
        <taxon>Rhabditida</taxon>
        <taxon>Rhabditina</taxon>
        <taxon>Diplogasteromorpha</taxon>
        <taxon>Diplogasteroidea</taxon>
        <taxon>Neodiplogasteridae</taxon>
        <taxon>Pristionchus</taxon>
    </lineage>
</organism>
<dbReference type="AlphaFoldDB" id="A0AAN5CWH8"/>
<comment type="caution">
    <text evidence="1">The sequence shown here is derived from an EMBL/GenBank/DDBJ whole genome shotgun (WGS) entry which is preliminary data.</text>
</comment>
<name>A0AAN5CWH8_9BILA</name>
<keyword evidence="2" id="KW-1185">Reference proteome</keyword>
<feature type="non-terminal residue" evidence="1">
    <location>
        <position position="81"/>
    </location>
</feature>
<dbReference type="Gene3D" id="2.60.40.10">
    <property type="entry name" value="Immunoglobulins"/>
    <property type="match status" value="1"/>
</dbReference>
<sequence length="81" mass="8944">LVSPATNTIITARGTQEHKIQNTMPSRVAVHCVMSANAGPFSCNPSTFFLRPLQSSKITITRDSVPKSDQECTQTMELRYC</sequence>